<reference evidence="6" key="1">
    <citation type="submission" date="2025-08" db="UniProtKB">
        <authorList>
            <consortium name="RefSeq"/>
        </authorList>
    </citation>
    <scope>IDENTIFICATION</scope>
</reference>
<protein>
    <submittedName>
        <fullName evidence="6">UDP-glucuronosyltransferase 2B1</fullName>
    </submittedName>
</protein>
<dbReference type="AlphaFoldDB" id="A0AAJ7BZ52"/>
<accession>A0AAJ7BZ52</accession>
<evidence type="ECO:0000313" key="5">
    <source>
        <dbReference type="Proteomes" id="UP000694920"/>
    </source>
</evidence>
<evidence type="ECO:0000256" key="2">
    <source>
        <dbReference type="ARBA" id="ARBA00022676"/>
    </source>
</evidence>
<evidence type="ECO:0000313" key="6">
    <source>
        <dbReference type="RefSeq" id="XP_015598027.1"/>
    </source>
</evidence>
<dbReference type="Pfam" id="PF00201">
    <property type="entry name" value="UDPGT"/>
    <property type="match status" value="1"/>
</dbReference>
<dbReference type="InterPro" id="IPR002213">
    <property type="entry name" value="UDP_glucos_trans"/>
</dbReference>
<dbReference type="SUPFAM" id="SSF53756">
    <property type="entry name" value="UDP-Glycosyltransferase/glycogen phosphorylase"/>
    <property type="match status" value="1"/>
</dbReference>
<evidence type="ECO:0000256" key="4">
    <source>
        <dbReference type="SAM" id="Phobius"/>
    </source>
</evidence>
<keyword evidence="4" id="KW-1133">Transmembrane helix</keyword>
<keyword evidence="2" id="KW-0328">Glycosyltransferase</keyword>
<evidence type="ECO:0000256" key="1">
    <source>
        <dbReference type="ARBA" id="ARBA00009995"/>
    </source>
</evidence>
<feature type="transmembrane region" description="Helical" evidence="4">
    <location>
        <begin position="467"/>
        <end position="492"/>
    </location>
</feature>
<dbReference type="GO" id="GO:0008194">
    <property type="term" value="F:UDP-glycosyltransferase activity"/>
    <property type="evidence" value="ECO:0007669"/>
    <property type="project" value="InterPro"/>
</dbReference>
<dbReference type="RefSeq" id="XP_015598027.1">
    <property type="nucleotide sequence ID" value="XM_015742541.2"/>
</dbReference>
<dbReference type="GeneID" id="107269078"/>
<keyword evidence="4" id="KW-0472">Membrane</keyword>
<dbReference type="KEGG" id="ccin:107269078"/>
<dbReference type="PANTHER" id="PTHR48043:SF145">
    <property type="entry name" value="FI06409P-RELATED"/>
    <property type="match status" value="1"/>
</dbReference>
<dbReference type="PANTHER" id="PTHR48043">
    <property type="entry name" value="EG:EG0003.4 PROTEIN-RELATED"/>
    <property type="match status" value="1"/>
</dbReference>
<comment type="similarity">
    <text evidence="1">Belongs to the UDP-glycosyltransferase family.</text>
</comment>
<sequence>MKKMSKSVEIVGLLVYIFTFLCLADASSLASPPKSALVIAFDNVNELSLLANTLSDQGIDTTLVVNSLEEVYDNLVDVEVYPLNKSSLDQNGHQSADRVALQICQTFLTDEKLANKVREILPTFVVFPAWRHDACLLPWVKHVGSIPVIWSRGIDDELYTFQKTEMALPIHRDGIWSRLIELMRARSILSSTDDSYVFPALKLVQKFLPDLHIKPETLYSDVTLVFWGADYVLRSDFALLSRSLVEIGCHHCRGVYPLPPTLQKELIEFRLGTVAALLDENYEDLIVELAEKLPQGRQGQAIVWKRKNLKLNNQEQPANLFIHSDVIRQDIIGFARTRVLLSHCEDTVLLEAAFHGTPVICFPRNHDERRNSDRAIELGFSFANVDGNIPAKSEPISRVIKHIHETASYRENARKISQAIRDRPNPATDRILYWLDYVLRNREEPLLSSSTGNRDKNDRRQRHIEDFLFGVGLVIGAIIGLLVGLGISFLLAKIYPSGSRNQSHGTRRKFKT</sequence>
<dbReference type="InterPro" id="IPR050271">
    <property type="entry name" value="UDP-glycosyltransferase"/>
</dbReference>
<dbReference type="Proteomes" id="UP000694920">
    <property type="component" value="Unplaced"/>
</dbReference>
<organism evidence="5 6">
    <name type="scientific">Cephus cinctus</name>
    <name type="common">Wheat stem sawfly</name>
    <dbReference type="NCBI Taxonomy" id="211228"/>
    <lineage>
        <taxon>Eukaryota</taxon>
        <taxon>Metazoa</taxon>
        <taxon>Ecdysozoa</taxon>
        <taxon>Arthropoda</taxon>
        <taxon>Hexapoda</taxon>
        <taxon>Insecta</taxon>
        <taxon>Pterygota</taxon>
        <taxon>Neoptera</taxon>
        <taxon>Endopterygota</taxon>
        <taxon>Hymenoptera</taxon>
        <taxon>Cephoidea</taxon>
        <taxon>Cephidae</taxon>
        <taxon>Cephus</taxon>
    </lineage>
</organism>
<evidence type="ECO:0000256" key="3">
    <source>
        <dbReference type="ARBA" id="ARBA00022679"/>
    </source>
</evidence>
<keyword evidence="4" id="KW-0812">Transmembrane</keyword>
<keyword evidence="5" id="KW-1185">Reference proteome</keyword>
<keyword evidence="3" id="KW-0808">Transferase</keyword>
<name>A0AAJ7BZ52_CEPCN</name>
<proteinExistence type="inferred from homology"/>
<dbReference type="Gene3D" id="3.40.50.2000">
    <property type="entry name" value="Glycogen Phosphorylase B"/>
    <property type="match status" value="1"/>
</dbReference>
<gene>
    <name evidence="6" type="primary">LOC107269078</name>
</gene>